<evidence type="ECO:0000259" key="2">
    <source>
        <dbReference type="PROSITE" id="PS50822"/>
    </source>
</evidence>
<dbReference type="CDD" id="cd04657">
    <property type="entry name" value="Piwi_ago-like"/>
    <property type="match status" value="1"/>
</dbReference>
<dbReference type="SMART" id="SM01163">
    <property type="entry name" value="DUF1785"/>
    <property type="match status" value="1"/>
</dbReference>
<protein>
    <recommendedName>
        <fullName evidence="2">Piwi domain-containing protein</fullName>
    </recommendedName>
</protein>
<dbReference type="GO" id="GO:0003723">
    <property type="term" value="F:RNA binding"/>
    <property type="evidence" value="ECO:0007669"/>
    <property type="project" value="InterPro"/>
</dbReference>
<dbReference type="SUPFAM" id="SSF101690">
    <property type="entry name" value="PAZ domain"/>
    <property type="match status" value="1"/>
</dbReference>
<feature type="compositionally biased region" description="Gly residues" evidence="1">
    <location>
        <begin position="7"/>
        <end position="40"/>
    </location>
</feature>
<dbReference type="Gene3D" id="3.30.420.10">
    <property type="entry name" value="Ribonuclease H-like superfamily/Ribonuclease H"/>
    <property type="match status" value="1"/>
</dbReference>
<feature type="region of interest" description="Disordered" evidence="1">
    <location>
        <begin position="1"/>
        <end position="50"/>
    </location>
</feature>
<dbReference type="InterPro" id="IPR032474">
    <property type="entry name" value="Argonaute_N"/>
</dbReference>
<dbReference type="InterPro" id="IPR036397">
    <property type="entry name" value="RNaseH_sf"/>
</dbReference>
<dbReference type="Pfam" id="PF08699">
    <property type="entry name" value="ArgoL1"/>
    <property type="match status" value="1"/>
</dbReference>
<evidence type="ECO:0000313" key="3">
    <source>
        <dbReference type="EMBL" id="PPR04667.1"/>
    </source>
</evidence>
<dbReference type="CDD" id="cd02846">
    <property type="entry name" value="PAZ_argonaute_like"/>
    <property type="match status" value="1"/>
</dbReference>
<evidence type="ECO:0000313" key="4">
    <source>
        <dbReference type="Proteomes" id="UP000284842"/>
    </source>
</evidence>
<reference evidence="3 4" key="1">
    <citation type="journal article" date="2018" name="Evol. Lett.">
        <title>Horizontal gene cluster transfer increased hallucinogenic mushroom diversity.</title>
        <authorList>
            <person name="Reynolds H.T."/>
            <person name="Vijayakumar V."/>
            <person name="Gluck-Thaler E."/>
            <person name="Korotkin H.B."/>
            <person name="Matheny P.B."/>
            <person name="Slot J.C."/>
        </authorList>
    </citation>
    <scope>NUCLEOTIDE SEQUENCE [LARGE SCALE GENOMIC DNA]</scope>
    <source>
        <strain evidence="3 4">2629</strain>
    </source>
</reference>
<comment type="caution">
    <text evidence="3">The sequence shown here is derived from an EMBL/GenBank/DDBJ whole genome shotgun (WGS) entry which is preliminary data.</text>
</comment>
<dbReference type="Pfam" id="PF02170">
    <property type="entry name" value="PAZ"/>
    <property type="match status" value="1"/>
</dbReference>
<keyword evidence="4" id="KW-1185">Reference proteome</keyword>
<accession>A0A409YNJ8</accession>
<dbReference type="AlphaFoldDB" id="A0A409YNJ8"/>
<dbReference type="InterPro" id="IPR014811">
    <property type="entry name" value="ArgoL1"/>
</dbReference>
<dbReference type="Gene3D" id="2.170.260.10">
    <property type="entry name" value="paz domain"/>
    <property type="match status" value="1"/>
</dbReference>
<dbReference type="InterPro" id="IPR032472">
    <property type="entry name" value="ArgoL2"/>
</dbReference>
<dbReference type="Gene3D" id="3.40.50.2300">
    <property type="match status" value="1"/>
</dbReference>
<dbReference type="Pfam" id="PF16488">
    <property type="entry name" value="ArgoL2"/>
    <property type="match status" value="1"/>
</dbReference>
<dbReference type="PROSITE" id="PS50822">
    <property type="entry name" value="PIWI"/>
    <property type="match status" value="1"/>
</dbReference>
<dbReference type="OrthoDB" id="10252740at2759"/>
<dbReference type="InterPro" id="IPR036085">
    <property type="entry name" value="PAZ_dom_sf"/>
</dbReference>
<dbReference type="PANTHER" id="PTHR22891">
    <property type="entry name" value="EUKARYOTIC TRANSLATION INITIATION FACTOR 2C"/>
    <property type="match status" value="1"/>
</dbReference>
<dbReference type="InterPro" id="IPR012337">
    <property type="entry name" value="RNaseH-like_sf"/>
</dbReference>
<dbReference type="STRING" id="181874.A0A409YNJ8"/>
<organism evidence="3 4">
    <name type="scientific">Panaeolus cyanescens</name>
    <dbReference type="NCBI Taxonomy" id="181874"/>
    <lineage>
        <taxon>Eukaryota</taxon>
        <taxon>Fungi</taxon>
        <taxon>Dikarya</taxon>
        <taxon>Basidiomycota</taxon>
        <taxon>Agaricomycotina</taxon>
        <taxon>Agaricomycetes</taxon>
        <taxon>Agaricomycetidae</taxon>
        <taxon>Agaricales</taxon>
        <taxon>Agaricineae</taxon>
        <taxon>Galeropsidaceae</taxon>
        <taxon>Panaeolus</taxon>
    </lineage>
</organism>
<feature type="region of interest" description="Disordered" evidence="1">
    <location>
        <begin position="73"/>
        <end position="93"/>
    </location>
</feature>
<dbReference type="InterPro" id="IPR003165">
    <property type="entry name" value="Piwi"/>
</dbReference>
<dbReference type="EMBL" id="NHTK01000905">
    <property type="protein sequence ID" value="PPR04667.1"/>
    <property type="molecule type" value="Genomic_DNA"/>
</dbReference>
<dbReference type="Pfam" id="PF16486">
    <property type="entry name" value="ArgoN"/>
    <property type="match status" value="1"/>
</dbReference>
<name>A0A409YNJ8_9AGAR</name>
<dbReference type="SMART" id="SM00950">
    <property type="entry name" value="Piwi"/>
    <property type="match status" value="1"/>
</dbReference>
<dbReference type="InterPro" id="IPR045246">
    <property type="entry name" value="Piwi_ago-like"/>
</dbReference>
<evidence type="ECO:0000256" key="1">
    <source>
        <dbReference type="SAM" id="MobiDB-lite"/>
    </source>
</evidence>
<gene>
    <name evidence="3" type="ORF">CVT24_011884</name>
</gene>
<proteinExistence type="predicted"/>
<dbReference type="InParanoid" id="A0A409YNJ8"/>
<sequence length="944" mass="103811">MSYRGNPRGGPGRGQPRGGGGGQGRGGYGPRGGGPSGGGRQYEPEPTSLIFDQSTPYQLPARLSPQSLTKFIKDNQSSQAGPKRPIRPGFGTTGTPIKLRSNFFAVKLPDTTYYSYVVQIEPATKVAVVQTRIFELLEQHPSFLPISNSVAHDSSQQLVSSKQLPQPLQIPIAYYEPPDTRPSPNAKTYTVTITFDKNLPTSDLKSYLNADRNYKDYNISPFSSALNLILQTHARRTGVKVGRGSNKFFFPSERATPLSEGLEAWRGFYISVRPAFKELMVNVNVCTTAFVEPGNLADKLLGFSRGSHGGMPTLPKAMVSSIRVRLLHSGYKKKLVAIGTRSARNETFDCPELGGKISVETFFKRKYNKTLRHAANLPVVNVGSRIKPQWVPAELCEVERGCVFKGKLSSNQTAEMIKIACQKPVINANAITQRGFPSLALSGTPNATLQEFGITVEPKMADIPGRELPAPNVTYGGQGGVIVPKNGSWNIVNKKFHTAGSVSSWWLLDTIGLDTADGSPMRRLAMNFINKLKSSGLSVQKPVPEYICVRLKHPDADPGRQASLQEIRQAFQRKLGEKEERPSFVLVLLGGIDNFVYPGVKKIGDVELGIASVCMLTNKALNDQGNKQDQYLSNIALKVNIKLQGLNHALTRPTSLHQPRTMMVGIDVTHPGPGSRPGTPSIAAVVANTGNDFVQFPASLRIQKSKKEMLDVLNHMLIERLQAYYKRNNKVLPDRILIYRDGVSEGQFDSVLEEELPQIFKAFQEAQKGLGLPSYRPKLSIIICGKRHHAKFWPTGSEYADKNGNTRPGTVVDQGITGVYDHDFYLQAHAGLQGHVKATHYTVIYDENNLTANQIQEGTHDGSYLYARATKAVSLFPPAYYADLACERGRCYLNDFLVDDKTTVVSGGSSKADKEREEQKVFEAASQAWGAGVHPNLRNTMFYI</sequence>
<feature type="domain" description="Piwi" evidence="2">
    <location>
        <begin position="584"/>
        <end position="894"/>
    </location>
</feature>
<dbReference type="Proteomes" id="UP000284842">
    <property type="component" value="Unassembled WGS sequence"/>
</dbReference>
<dbReference type="SUPFAM" id="SSF53098">
    <property type="entry name" value="Ribonuclease H-like"/>
    <property type="match status" value="1"/>
</dbReference>
<dbReference type="Pfam" id="PF02171">
    <property type="entry name" value="Piwi"/>
    <property type="match status" value="1"/>
</dbReference>
<dbReference type="InterPro" id="IPR003100">
    <property type="entry name" value="PAZ_dom"/>
</dbReference>